<organism evidence="3">
    <name type="scientific">Chaetoceros debilis</name>
    <dbReference type="NCBI Taxonomy" id="122233"/>
    <lineage>
        <taxon>Eukaryota</taxon>
        <taxon>Sar</taxon>
        <taxon>Stramenopiles</taxon>
        <taxon>Ochrophyta</taxon>
        <taxon>Bacillariophyta</taxon>
        <taxon>Coscinodiscophyceae</taxon>
        <taxon>Chaetocerotophycidae</taxon>
        <taxon>Chaetocerotales</taxon>
        <taxon>Chaetocerotaceae</taxon>
        <taxon>Chaetoceros</taxon>
    </lineage>
</organism>
<dbReference type="PROSITE" id="PS51455">
    <property type="entry name" value="PIPK"/>
    <property type="match status" value="1"/>
</dbReference>
<dbReference type="InterPro" id="IPR002498">
    <property type="entry name" value="PInositol-4-P-4/5-kinase_core"/>
</dbReference>
<keyword evidence="1" id="KW-0067">ATP-binding</keyword>
<dbReference type="InterPro" id="IPR023610">
    <property type="entry name" value="PInositol-4/5-P-5/4-kinase"/>
</dbReference>
<dbReference type="InterPro" id="IPR027483">
    <property type="entry name" value="PInositol-4-P-4/5-kinase_C_sf"/>
</dbReference>
<dbReference type="Gene3D" id="3.30.810.10">
    <property type="entry name" value="2-Layer Sandwich"/>
    <property type="match status" value="1"/>
</dbReference>
<dbReference type="GO" id="GO:0016308">
    <property type="term" value="F:1-phosphatidylinositol-4-phosphate 5-kinase activity"/>
    <property type="evidence" value="ECO:0007669"/>
    <property type="project" value="TreeGrafter"/>
</dbReference>
<feature type="domain" description="PIPK" evidence="2">
    <location>
        <begin position="91"/>
        <end position="514"/>
    </location>
</feature>
<evidence type="ECO:0000256" key="1">
    <source>
        <dbReference type="PROSITE-ProRule" id="PRU00781"/>
    </source>
</evidence>
<dbReference type="GO" id="GO:0005886">
    <property type="term" value="C:plasma membrane"/>
    <property type="evidence" value="ECO:0007669"/>
    <property type="project" value="TreeGrafter"/>
</dbReference>
<dbReference type="SMART" id="SM00330">
    <property type="entry name" value="PIPKc"/>
    <property type="match status" value="1"/>
</dbReference>
<evidence type="ECO:0000259" key="2">
    <source>
        <dbReference type="PROSITE" id="PS51455"/>
    </source>
</evidence>
<reference evidence="3" key="1">
    <citation type="submission" date="2021-01" db="EMBL/GenBank/DDBJ databases">
        <authorList>
            <person name="Corre E."/>
            <person name="Pelletier E."/>
            <person name="Niang G."/>
            <person name="Scheremetjew M."/>
            <person name="Finn R."/>
            <person name="Kale V."/>
            <person name="Holt S."/>
            <person name="Cochrane G."/>
            <person name="Meng A."/>
            <person name="Brown T."/>
            <person name="Cohen L."/>
        </authorList>
    </citation>
    <scope>NUCLEOTIDE SEQUENCE</scope>
    <source>
        <strain evidence="3">MM31A-1</strain>
    </source>
</reference>
<dbReference type="InterPro" id="IPR027484">
    <property type="entry name" value="PInositol-4-P-5-kinase_N"/>
</dbReference>
<proteinExistence type="predicted"/>
<dbReference type="GO" id="GO:0046854">
    <property type="term" value="P:phosphatidylinositol phosphate biosynthetic process"/>
    <property type="evidence" value="ECO:0007669"/>
    <property type="project" value="TreeGrafter"/>
</dbReference>
<keyword evidence="1" id="KW-0547">Nucleotide-binding</keyword>
<keyword evidence="1" id="KW-0808">Transferase</keyword>
<dbReference type="AlphaFoldDB" id="A0A7S3PYG0"/>
<accession>A0A7S3PYG0</accession>
<dbReference type="PANTHER" id="PTHR23086:SF8">
    <property type="entry name" value="PHOSPHATIDYLINOSITOL 5-PHOSPHATE 4-KINASE, ISOFORM A"/>
    <property type="match status" value="1"/>
</dbReference>
<dbReference type="PANTHER" id="PTHR23086">
    <property type="entry name" value="PHOSPHATIDYLINOSITOL-4-PHOSPHATE 5-KINASE"/>
    <property type="match status" value="1"/>
</dbReference>
<protein>
    <recommendedName>
        <fullName evidence="2">PIPK domain-containing protein</fullName>
    </recommendedName>
</protein>
<dbReference type="Gene3D" id="3.30.800.10">
    <property type="entry name" value="Phosphatidylinositol Phosphate Kinase II Beta"/>
    <property type="match status" value="1"/>
</dbReference>
<dbReference type="Pfam" id="PF01504">
    <property type="entry name" value="PIP5K"/>
    <property type="match status" value="1"/>
</dbReference>
<sequence>MQALSDHDTLLTTHVDSEEDSLHFSFLNDDLSYSVSPSAMEVVLTKELNESLSNSSFKLKKNYGSPVGDDINTRHVSGKKIDKKHTQFALSAGMMLGIRECVGGMNSLSEEAEFDETARRTLEEECLRVEKVKIPAGAYFITSHMASLPYRYKFKAYAPHIFSRIRKIAGVEKQRFLHSICGNDAFIEFVSNAKSGQFFFYSNDGRYMIKTQTHEEKNFLRQILPDYYNHLKSYPHSFVTHFYGMYRVKIPEIGKSVHFVIMKSVFNTDKEIHKIWDLKGSTLGRRSNRGEGVHKDLDFVEGGRKIAVGQKIKDAIMTQLKLDAIFLAKMRIMDYSLLIGVHVCAKGENVQNINKRAMLMRTNTPARRQHKQGIIEQGGKENVLKRFIESAKDLLGTRHLEEAAQNSEDTDSDQSNAGVEAASQLKTVLTGSLETEFNAPNPFTSRDDLGIESHYGDSKEIYFAGVIDILQLYNSRKWGETQLRKAVGNSEKAISCVNPDAYAERFVEFMDALIE</sequence>
<dbReference type="SUPFAM" id="SSF56104">
    <property type="entry name" value="SAICAR synthase-like"/>
    <property type="match status" value="1"/>
</dbReference>
<keyword evidence="1" id="KW-0418">Kinase</keyword>
<evidence type="ECO:0000313" key="3">
    <source>
        <dbReference type="EMBL" id="CAE0459638.1"/>
    </source>
</evidence>
<gene>
    <name evidence="3" type="ORF">CDEB00056_LOCUS4479</name>
</gene>
<dbReference type="EMBL" id="HBIO01006165">
    <property type="protein sequence ID" value="CAE0459638.1"/>
    <property type="molecule type" value="Transcribed_RNA"/>
</dbReference>
<dbReference type="GO" id="GO:0005524">
    <property type="term" value="F:ATP binding"/>
    <property type="evidence" value="ECO:0007669"/>
    <property type="project" value="UniProtKB-UniRule"/>
</dbReference>
<name>A0A7S3PYG0_9STRA</name>
<dbReference type="CDD" id="cd00139">
    <property type="entry name" value="PIPKc"/>
    <property type="match status" value="1"/>
</dbReference>